<dbReference type="Pfam" id="PF00356">
    <property type="entry name" value="LacI"/>
    <property type="match status" value="1"/>
</dbReference>
<dbReference type="STRING" id="990268.JCM19235_2225"/>
<dbReference type="Gene3D" id="1.10.260.40">
    <property type="entry name" value="lambda repressor-like DNA-binding domains"/>
    <property type="match status" value="1"/>
</dbReference>
<evidence type="ECO:0000259" key="5">
    <source>
        <dbReference type="PROSITE" id="PS50932"/>
    </source>
</evidence>
<dbReference type="SUPFAM" id="SSF53822">
    <property type="entry name" value="Periplasmic binding protein-like I"/>
    <property type="match status" value="1"/>
</dbReference>
<dbReference type="InterPro" id="IPR000843">
    <property type="entry name" value="HTH_LacI"/>
</dbReference>
<evidence type="ECO:0000256" key="2">
    <source>
        <dbReference type="ARBA" id="ARBA00023015"/>
    </source>
</evidence>
<sequence length="334" mass="37168">MNIPKQTVTSKDVAKLAGVSQSTVSRVFVEGSSVAEKTKQKVFEAAKALNYRPNAFARSLTTNQSKLIGLVFPDADYPIHMKTLQLISSELQKIGYSAVLIPWQVDGENQHSIPNIFQYRVDGVIAASATFNTALYDECEEFNIPIVQYARVVEGTKSSYVISDNYSAGQIAAQRFADSKLSDVAYLTGEVPTLTNQERVNGFCDEFQSLTGKTPKVVEANYDYGGALEEIRAMLKSGAKPQGVFCATDNLAMAFMDIARFEFDLKIPEDVQVIGFDDIPQATWLSYELSTFRQDFTRLARESVKIISNQIKEKDSSLVRLMVPVRFIERNSTN</sequence>
<dbReference type="PROSITE" id="PS50932">
    <property type="entry name" value="HTH_LACI_2"/>
    <property type="match status" value="1"/>
</dbReference>
<reference evidence="6 7" key="1">
    <citation type="submission" date="2014-09" db="EMBL/GenBank/DDBJ databases">
        <title>Vibrio maritimus JCM 19235. (C45) whole genome shotgun sequence.</title>
        <authorList>
            <person name="Sawabe T."/>
            <person name="Meirelles P."/>
            <person name="Nakanishi M."/>
            <person name="Sayaka M."/>
            <person name="Hattori M."/>
            <person name="Ohkuma M."/>
        </authorList>
    </citation>
    <scope>NUCLEOTIDE SEQUENCE [LARGE SCALE GENOMIC DNA]</scope>
    <source>
        <strain evidence="7">JCM19235</strain>
    </source>
</reference>
<dbReference type="CDD" id="cd01392">
    <property type="entry name" value="HTH_LacI"/>
    <property type="match status" value="1"/>
</dbReference>
<dbReference type="SMART" id="SM00354">
    <property type="entry name" value="HTH_LACI"/>
    <property type="match status" value="1"/>
</dbReference>
<dbReference type="InterPro" id="IPR010982">
    <property type="entry name" value="Lambda_DNA-bd_dom_sf"/>
</dbReference>
<dbReference type="Proteomes" id="UP000029228">
    <property type="component" value="Unassembled WGS sequence"/>
</dbReference>
<name>A0A090SH41_9VIBR</name>
<keyword evidence="3" id="KW-0238">DNA-binding</keyword>
<evidence type="ECO:0000256" key="1">
    <source>
        <dbReference type="ARBA" id="ARBA00022491"/>
    </source>
</evidence>
<evidence type="ECO:0000256" key="3">
    <source>
        <dbReference type="ARBA" id="ARBA00023125"/>
    </source>
</evidence>
<evidence type="ECO:0000313" key="6">
    <source>
        <dbReference type="EMBL" id="GAL18802.1"/>
    </source>
</evidence>
<dbReference type="AlphaFoldDB" id="A0A090SH41"/>
<dbReference type="InterPro" id="IPR001761">
    <property type="entry name" value="Peripla_BP/Lac1_sug-bd_dom"/>
</dbReference>
<dbReference type="PANTHER" id="PTHR30146">
    <property type="entry name" value="LACI-RELATED TRANSCRIPTIONAL REPRESSOR"/>
    <property type="match status" value="1"/>
</dbReference>
<accession>A0A090SH41</accession>
<protein>
    <submittedName>
        <fullName evidence="6">Transcriptional regulator LacI family</fullName>
    </submittedName>
</protein>
<keyword evidence="2" id="KW-0805">Transcription regulation</keyword>
<dbReference type="SUPFAM" id="SSF47413">
    <property type="entry name" value="lambda repressor-like DNA-binding domains"/>
    <property type="match status" value="1"/>
</dbReference>
<dbReference type="GO" id="GO:0000976">
    <property type="term" value="F:transcription cis-regulatory region binding"/>
    <property type="evidence" value="ECO:0007669"/>
    <property type="project" value="TreeGrafter"/>
</dbReference>
<keyword evidence="7" id="KW-1185">Reference proteome</keyword>
<dbReference type="GO" id="GO:0003700">
    <property type="term" value="F:DNA-binding transcription factor activity"/>
    <property type="evidence" value="ECO:0007669"/>
    <property type="project" value="TreeGrafter"/>
</dbReference>
<dbReference type="Pfam" id="PF00532">
    <property type="entry name" value="Peripla_BP_1"/>
    <property type="match status" value="1"/>
</dbReference>
<dbReference type="EMBL" id="BBMR01000003">
    <property type="protein sequence ID" value="GAL18802.1"/>
    <property type="molecule type" value="Genomic_DNA"/>
</dbReference>
<feature type="domain" description="HTH lacI-type" evidence="5">
    <location>
        <begin position="8"/>
        <end position="62"/>
    </location>
</feature>
<dbReference type="OrthoDB" id="6619319at2"/>
<dbReference type="CDD" id="cd06278">
    <property type="entry name" value="PBP1_LacI-like"/>
    <property type="match status" value="1"/>
</dbReference>
<dbReference type="InterPro" id="IPR028082">
    <property type="entry name" value="Peripla_BP_I"/>
</dbReference>
<evidence type="ECO:0000256" key="4">
    <source>
        <dbReference type="ARBA" id="ARBA00023163"/>
    </source>
</evidence>
<keyword evidence="1" id="KW-0678">Repressor</keyword>
<dbReference type="Gene3D" id="3.40.50.2300">
    <property type="match status" value="2"/>
</dbReference>
<organism evidence="6 7">
    <name type="scientific">Vibrio maritimus</name>
    <dbReference type="NCBI Taxonomy" id="990268"/>
    <lineage>
        <taxon>Bacteria</taxon>
        <taxon>Pseudomonadati</taxon>
        <taxon>Pseudomonadota</taxon>
        <taxon>Gammaproteobacteria</taxon>
        <taxon>Vibrionales</taxon>
        <taxon>Vibrionaceae</taxon>
        <taxon>Vibrio</taxon>
    </lineage>
</organism>
<dbReference type="PANTHER" id="PTHR30146:SF95">
    <property type="entry name" value="RIBOSE OPERON REPRESSOR"/>
    <property type="match status" value="1"/>
</dbReference>
<keyword evidence="4" id="KW-0804">Transcription</keyword>
<proteinExistence type="predicted"/>
<comment type="caution">
    <text evidence="6">The sequence shown here is derived from an EMBL/GenBank/DDBJ whole genome shotgun (WGS) entry which is preliminary data.</text>
</comment>
<gene>
    <name evidence="6" type="ORF">JCM19235_2225</name>
</gene>
<reference evidence="6 7" key="2">
    <citation type="submission" date="2014-09" db="EMBL/GenBank/DDBJ databases">
        <authorList>
            <consortium name="NBRP consortium"/>
            <person name="Sawabe T."/>
            <person name="Meirelles P."/>
            <person name="Nakanishi M."/>
            <person name="Sayaka M."/>
            <person name="Hattori M."/>
            <person name="Ohkuma M."/>
        </authorList>
    </citation>
    <scope>NUCLEOTIDE SEQUENCE [LARGE SCALE GENOMIC DNA]</scope>
    <source>
        <strain evidence="7">JCM19235</strain>
    </source>
</reference>
<evidence type="ECO:0000313" key="7">
    <source>
        <dbReference type="Proteomes" id="UP000029228"/>
    </source>
</evidence>
<dbReference type="FunFam" id="1.10.260.40:FF:000002">
    <property type="entry name" value="HTH-type transcriptional repressor PurR"/>
    <property type="match status" value="1"/>
</dbReference>